<gene>
    <name evidence="1" type="ORF">RV14_GL002396</name>
</gene>
<accession>A0A1L8WLF3</accession>
<dbReference type="STRING" id="150033.RV14_GL002396"/>
<dbReference type="Proteomes" id="UP000182152">
    <property type="component" value="Unassembled WGS sequence"/>
</dbReference>
<organism evidence="1 2">
    <name type="scientific">Enterococcus ratti</name>
    <dbReference type="NCBI Taxonomy" id="150033"/>
    <lineage>
        <taxon>Bacteria</taxon>
        <taxon>Bacillati</taxon>
        <taxon>Bacillota</taxon>
        <taxon>Bacilli</taxon>
        <taxon>Lactobacillales</taxon>
        <taxon>Enterococcaceae</taxon>
        <taxon>Enterococcus</taxon>
    </lineage>
</organism>
<reference evidence="1 2" key="1">
    <citation type="submission" date="2014-12" db="EMBL/GenBank/DDBJ databases">
        <title>Draft genome sequences of 29 type strains of Enterococci.</title>
        <authorList>
            <person name="Zhong Z."/>
            <person name="Sun Z."/>
            <person name="Liu W."/>
            <person name="Zhang W."/>
            <person name="Zhang H."/>
        </authorList>
    </citation>
    <scope>NUCLEOTIDE SEQUENCE [LARGE SCALE GENOMIC DNA]</scope>
    <source>
        <strain evidence="1 2">DSM 15687</strain>
    </source>
</reference>
<protein>
    <recommendedName>
        <fullName evidence="3">DUF1803 domain-containing protein</fullName>
    </recommendedName>
</protein>
<evidence type="ECO:0000313" key="2">
    <source>
        <dbReference type="Proteomes" id="UP000182152"/>
    </source>
</evidence>
<proteinExistence type="predicted"/>
<dbReference type="InterPro" id="IPR014924">
    <property type="entry name" value="DUF1803"/>
</dbReference>
<sequence length="295" mass="35162">MRRKKMNYFYSKNKQKSIEKLVKHSFFSLFIAYMQQHQNEDVILRDLKKAFSNQKIESFIEDLITEKLLIRNNRRYSLNFSIFDEGEFQEEIKKNVALILQWLLPMKQEERQYVMGEEIWRACFEEEADYFYGTTVDFTSINKQVSGNKTYQFVSLNSQTTLPFSLANYFYLQKKQFPLPPKFLNLAHLIGDVNEMYYFDQVEVIIEHIQAKKYKKRRPSIFFDSLILTNTIKSIAPEEGYQLAIPLIDAPKKTKDFPKIKLNRTAAENAYIKRSVYEQLFKELSLSDVSYIRKI</sequence>
<dbReference type="EMBL" id="JXLB01000009">
    <property type="protein sequence ID" value="OJG81853.1"/>
    <property type="molecule type" value="Genomic_DNA"/>
</dbReference>
<dbReference type="Pfam" id="PF08820">
    <property type="entry name" value="DUF1803"/>
    <property type="match status" value="1"/>
</dbReference>
<comment type="caution">
    <text evidence="1">The sequence shown here is derived from an EMBL/GenBank/DDBJ whole genome shotgun (WGS) entry which is preliminary data.</text>
</comment>
<name>A0A1L8WLF3_9ENTE</name>
<evidence type="ECO:0000313" key="1">
    <source>
        <dbReference type="EMBL" id="OJG81853.1"/>
    </source>
</evidence>
<evidence type="ECO:0008006" key="3">
    <source>
        <dbReference type="Google" id="ProtNLM"/>
    </source>
</evidence>
<keyword evidence="2" id="KW-1185">Reference proteome</keyword>
<dbReference type="AlphaFoldDB" id="A0A1L8WLF3"/>